<dbReference type="PROSITE" id="PS50885">
    <property type="entry name" value="HAMP"/>
    <property type="match status" value="1"/>
</dbReference>
<dbReference type="Pfam" id="PF17201">
    <property type="entry name" value="Cache_3-Cache_2"/>
    <property type="match status" value="1"/>
</dbReference>
<dbReference type="PANTHER" id="PTHR43531:SF14">
    <property type="entry name" value="METHYL-ACCEPTING CHEMOTAXIS PROTEIN I-RELATED"/>
    <property type="match status" value="1"/>
</dbReference>
<evidence type="ECO:0000313" key="10">
    <source>
        <dbReference type="Proteomes" id="UP000092713"/>
    </source>
</evidence>
<dbReference type="Pfam" id="PF00672">
    <property type="entry name" value="HAMP"/>
    <property type="match status" value="1"/>
</dbReference>
<comment type="caution">
    <text evidence="9">The sequence shown here is derived from an EMBL/GenBank/DDBJ whole genome shotgun (WGS) entry which is preliminary data.</text>
</comment>
<accession>A0A1A7C1W5</accession>
<dbReference type="SMART" id="SM00283">
    <property type="entry name" value="MA"/>
    <property type="match status" value="1"/>
</dbReference>
<comment type="similarity">
    <text evidence="3">Belongs to the methyl-accepting chemotaxis (MCP) protein family.</text>
</comment>
<evidence type="ECO:0000256" key="2">
    <source>
        <dbReference type="ARBA" id="ARBA00022481"/>
    </source>
</evidence>
<feature type="coiled-coil region" evidence="5">
    <location>
        <begin position="612"/>
        <end position="650"/>
    </location>
</feature>
<sequence>MQKFSIHPRHWSVGGKITVFTFALVSLILASLTTLTSLRTSHVLEQRAEAAVTSELNSVMTTTEVFNTAMVNEAASFARLFAAEFPGPFTVDSATMVAVAGKATPQLSNGVNVLNLDTALVDRYTTQTGVIATIFAANGDEFVRISTSLKKQDGERAIGTELDHSHPSYAPLRAGQSYVGMATLFGKQYITQYDPVRNAAGKVVGVLFIGLDISKNLAMLKEKIRQIKIGQTGYIYIVDTAPGANYGQLVLHPNSEGKSALEFKASDGRPFIQDMIKQKNGAMRYTWTAPGQTAATAREKQLYFREFKEWRWIIAGGTYTDEITVEARQMRNQLAIAGLIALLLFAALLYLLVRKLVSRPLALAETAAEQIAGGDLTVHLDTTSEDEIGRLLHALNHISDNLSKVVGQVRSSSGQIATASGEIASGNLDLSSRTEQQASSLEETAASMEELSSTVRQNVEHVQQASSLAQRSSDLAAQGGAAVAQVTSTMEAIRSSSGKITDIIGVIDGIAFQTNILALNAAVEAARAGEQGRGFAVVATEVRNLAHRSSAAAKEIKDLIQASASTVDLGHAQVSQAGATIANVVDSVHKVSALMAEVAQASEEQRSGIDQVNQAIAQMDQVTQQNAALVEEAAAAADALQEQAHEMERVVGVFKL</sequence>
<name>A0A1A7C1W5_9BURK</name>
<evidence type="ECO:0000256" key="6">
    <source>
        <dbReference type="SAM" id="Phobius"/>
    </source>
</evidence>
<evidence type="ECO:0000256" key="3">
    <source>
        <dbReference type="ARBA" id="ARBA00029447"/>
    </source>
</evidence>
<organism evidence="9 10">
    <name type="scientific">Janthinobacterium psychrotolerans</name>
    <dbReference type="NCBI Taxonomy" id="1747903"/>
    <lineage>
        <taxon>Bacteria</taxon>
        <taxon>Pseudomonadati</taxon>
        <taxon>Pseudomonadota</taxon>
        <taxon>Betaproteobacteria</taxon>
        <taxon>Burkholderiales</taxon>
        <taxon>Oxalobacteraceae</taxon>
        <taxon>Janthinobacterium</taxon>
    </lineage>
</organism>
<comment type="subcellular location">
    <subcellularLocation>
        <location evidence="1">Membrane</location>
    </subcellularLocation>
</comment>
<dbReference type="RefSeq" id="WP_065309280.1">
    <property type="nucleotide sequence ID" value="NZ_LOCQ01000058.1"/>
</dbReference>
<dbReference type="Pfam" id="PF00015">
    <property type="entry name" value="MCPsignal"/>
    <property type="match status" value="1"/>
</dbReference>
<dbReference type="SUPFAM" id="SSF58104">
    <property type="entry name" value="Methyl-accepting chemotaxis protein (MCP) signaling domain"/>
    <property type="match status" value="1"/>
</dbReference>
<dbReference type="InterPro" id="IPR051310">
    <property type="entry name" value="MCP_chemotaxis"/>
</dbReference>
<keyword evidence="6" id="KW-0812">Transmembrane</keyword>
<dbReference type="Gene3D" id="1.10.287.950">
    <property type="entry name" value="Methyl-accepting chemotaxis protein"/>
    <property type="match status" value="1"/>
</dbReference>
<feature type="domain" description="HAMP" evidence="8">
    <location>
        <begin position="355"/>
        <end position="407"/>
    </location>
</feature>
<dbReference type="GO" id="GO:0004888">
    <property type="term" value="F:transmembrane signaling receptor activity"/>
    <property type="evidence" value="ECO:0007669"/>
    <property type="project" value="TreeGrafter"/>
</dbReference>
<feature type="domain" description="Methyl-accepting transducer" evidence="7">
    <location>
        <begin position="412"/>
        <end position="641"/>
    </location>
</feature>
<keyword evidence="10" id="KW-1185">Reference proteome</keyword>
<dbReference type="PROSITE" id="PS50111">
    <property type="entry name" value="CHEMOTAXIS_TRANSDUC_2"/>
    <property type="match status" value="1"/>
</dbReference>
<dbReference type="PATRIC" id="fig|1747903.4.peg.1855"/>
<dbReference type="PANTHER" id="PTHR43531">
    <property type="entry name" value="PROTEIN ICFG"/>
    <property type="match status" value="1"/>
</dbReference>
<dbReference type="SMART" id="SM00304">
    <property type="entry name" value="HAMP"/>
    <property type="match status" value="1"/>
</dbReference>
<proteinExistence type="inferred from homology"/>
<keyword evidence="2" id="KW-0488">Methylation</keyword>
<evidence type="ECO:0000256" key="5">
    <source>
        <dbReference type="SAM" id="Coils"/>
    </source>
</evidence>
<evidence type="ECO:0000313" key="9">
    <source>
        <dbReference type="EMBL" id="OBV38308.1"/>
    </source>
</evidence>
<keyword evidence="9" id="KW-0675">Receptor</keyword>
<dbReference type="InterPro" id="IPR033462">
    <property type="entry name" value="Cache_3-Cache_2"/>
</dbReference>
<dbReference type="InterPro" id="IPR003660">
    <property type="entry name" value="HAMP_dom"/>
</dbReference>
<feature type="transmembrane region" description="Helical" evidence="6">
    <location>
        <begin position="17"/>
        <end position="38"/>
    </location>
</feature>
<protein>
    <submittedName>
        <fullName evidence="9">Methyl-accepting chemotaxis protein-2, aspartate sensor receptor</fullName>
    </submittedName>
</protein>
<dbReference type="InterPro" id="IPR004089">
    <property type="entry name" value="MCPsignal_dom"/>
</dbReference>
<evidence type="ECO:0000256" key="1">
    <source>
        <dbReference type="ARBA" id="ARBA00004370"/>
    </source>
</evidence>
<dbReference type="AlphaFoldDB" id="A0A1A7C1W5"/>
<dbReference type="STRING" id="1747903.ASR47_1005262"/>
<dbReference type="SUPFAM" id="SSF103190">
    <property type="entry name" value="Sensory domain-like"/>
    <property type="match status" value="1"/>
</dbReference>
<keyword evidence="4" id="KW-0807">Transducer</keyword>
<dbReference type="GO" id="GO:0005886">
    <property type="term" value="C:plasma membrane"/>
    <property type="evidence" value="ECO:0007669"/>
    <property type="project" value="TreeGrafter"/>
</dbReference>
<feature type="transmembrane region" description="Helical" evidence="6">
    <location>
        <begin position="334"/>
        <end position="353"/>
    </location>
</feature>
<dbReference type="CDD" id="cd06225">
    <property type="entry name" value="HAMP"/>
    <property type="match status" value="1"/>
</dbReference>
<dbReference type="Proteomes" id="UP000092713">
    <property type="component" value="Unassembled WGS sequence"/>
</dbReference>
<keyword evidence="5" id="KW-0175">Coiled coil</keyword>
<dbReference type="FunFam" id="1.10.287.950:FF:000001">
    <property type="entry name" value="Methyl-accepting chemotaxis sensory transducer"/>
    <property type="match status" value="1"/>
</dbReference>
<evidence type="ECO:0000259" key="7">
    <source>
        <dbReference type="PROSITE" id="PS50111"/>
    </source>
</evidence>
<gene>
    <name evidence="9" type="ORF">ASR47_1005262</name>
</gene>
<keyword evidence="6" id="KW-1133">Transmembrane helix</keyword>
<dbReference type="GO" id="GO:0006935">
    <property type="term" value="P:chemotaxis"/>
    <property type="evidence" value="ECO:0007669"/>
    <property type="project" value="TreeGrafter"/>
</dbReference>
<keyword evidence="6" id="KW-0472">Membrane</keyword>
<dbReference type="OrthoDB" id="8555762at2"/>
<dbReference type="Gene3D" id="3.30.450.20">
    <property type="entry name" value="PAS domain"/>
    <property type="match status" value="1"/>
</dbReference>
<dbReference type="CDD" id="cd12912">
    <property type="entry name" value="PDC2_MCP_like"/>
    <property type="match status" value="1"/>
</dbReference>
<evidence type="ECO:0000259" key="8">
    <source>
        <dbReference type="PROSITE" id="PS50885"/>
    </source>
</evidence>
<dbReference type="InterPro" id="IPR029151">
    <property type="entry name" value="Sensor-like_sf"/>
</dbReference>
<evidence type="ECO:0000256" key="4">
    <source>
        <dbReference type="PROSITE-ProRule" id="PRU00284"/>
    </source>
</evidence>
<dbReference type="EMBL" id="LOCQ01000058">
    <property type="protein sequence ID" value="OBV38308.1"/>
    <property type="molecule type" value="Genomic_DNA"/>
</dbReference>
<reference evidence="9 10" key="1">
    <citation type="submission" date="2016-04" db="EMBL/GenBank/DDBJ databases">
        <title>Draft genome sequence of Janthinobacterium psychrotolerans sp. nov., isolated from freshwater sediments in Denmark.</title>
        <authorList>
            <person name="Gong X."/>
            <person name="Skrivergaard S."/>
            <person name="Korsgaard B.S."/>
            <person name="Schreiber L."/>
            <person name="Marshall I.P."/>
            <person name="Finster K."/>
            <person name="Schramm A."/>
        </authorList>
    </citation>
    <scope>NUCLEOTIDE SEQUENCE [LARGE SCALE GENOMIC DNA]</scope>
    <source>
        <strain evidence="9 10">S3-2</strain>
    </source>
</reference>
<dbReference type="GO" id="GO:0007165">
    <property type="term" value="P:signal transduction"/>
    <property type="evidence" value="ECO:0007669"/>
    <property type="project" value="UniProtKB-KW"/>
</dbReference>
<dbReference type="CDD" id="cd11386">
    <property type="entry name" value="MCP_signal"/>
    <property type="match status" value="1"/>
</dbReference>